<evidence type="ECO:0000259" key="1">
    <source>
        <dbReference type="Pfam" id="PF01425"/>
    </source>
</evidence>
<feature type="domain" description="Amidase" evidence="1">
    <location>
        <begin position="27"/>
        <end position="226"/>
    </location>
</feature>
<dbReference type="GO" id="GO:0003824">
    <property type="term" value="F:catalytic activity"/>
    <property type="evidence" value="ECO:0007669"/>
    <property type="project" value="InterPro"/>
</dbReference>
<proteinExistence type="predicted"/>
<sequence length="439" mass="46431">MELFPPFEETIAGALASIRSGRRSCREVLESCLDRIDAREADVRAWAFLDRDGARSQADRLDADLRAGRPIGPLGGIPIGVKDIIDVKGLPSAHGRPGWEGTISQDDAAMVRMLRNRGAVILGKTVSTPYAWIDPPPTRNPWDLGRTPGGSSSGSAAAVAEGMCLGALGSQTGGSITRPASFCGVCGFKPAFGRMPGDGILPLSPSLDHPGPIARTVGDLALMADVPLAPKAGPTRIGRLRGFFEERSEPAMLDAMEHATAALIQAGIRVVEAPLPDHFPEFARHHFAIMSAEAATFHRRDFESDPARFPTRMTALIEAGLRVSAVEYLEAKRFQDAFRHEFDAIFNEVDALLTPAALGPAPTPETTGDPAFNSPWSLAGLPTITHPIGLDPEGLPLGLQLVGAAPPDLGASLFGLALRTERAIRLAAGAPELPPPGQT</sequence>
<accession>A0A432MEX3</accession>
<dbReference type="Gene3D" id="3.90.1300.10">
    <property type="entry name" value="Amidase signature (AS) domain"/>
    <property type="match status" value="1"/>
</dbReference>
<dbReference type="SUPFAM" id="SSF75304">
    <property type="entry name" value="Amidase signature (AS) enzymes"/>
    <property type="match status" value="1"/>
</dbReference>
<name>A0A432MEX3_9BACT</name>
<feature type="domain" description="Amidase" evidence="1">
    <location>
        <begin position="230"/>
        <end position="405"/>
    </location>
</feature>
<reference evidence="2 3" key="2">
    <citation type="submission" date="2019-01" db="EMBL/GenBank/DDBJ databases">
        <title>Tautonia sociabilis, a novel thermotolerant planctomycete of Isosphaeraceae family, isolated from a 4000 m deep subterranean habitat.</title>
        <authorList>
            <person name="Kovaleva O.L."/>
            <person name="Elcheninov A.G."/>
            <person name="Van Heerden E."/>
            <person name="Toshchakov S.V."/>
            <person name="Novikov A."/>
            <person name="Bonch-Osmolovskaya E.A."/>
            <person name="Kublanov I.V."/>
        </authorList>
    </citation>
    <scope>NUCLEOTIDE SEQUENCE [LARGE SCALE GENOMIC DNA]</scope>
    <source>
        <strain evidence="2 3">GM2012</strain>
    </source>
</reference>
<dbReference type="OrthoDB" id="9811471at2"/>
<dbReference type="InterPro" id="IPR036928">
    <property type="entry name" value="AS_sf"/>
</dbReference>
<keyword evidence="3" id="KW-1185">Reference proteome</keyword>
<dbReference type="AlphaFoldDB" id="A0A432MEX3"/>
<evidence type="ECO:0000313" key="2">
    <source>
        <dbReference type="EMBL" id="RUL84223.1"/>
    </source>
</evidence>
<dbReference type="RefSeq" id="WP_126727379.1">
    <property type="nucleotide sequence ID" value="NZ_RYZH01000051.1"/>
</dbReference>
<dbReference type="PANTHER" id="PTHR11895">
    <property type="entry name" value="TRANSAMIDASE"/>
    <property type="match status" value="1"/>
</dbReference>
<dbReference type="InterPro" id="IPR023631">
    <property type="entry name" value="Amidase_dom"/>
</dbReference>
<organism evidence="2 3">
    <name type="scientific">Tautonia sociabilis</name>
    <dbReference type="NCBI Taxonomy" id="2080755"/>
    <lineage>
        <taxon>Bacteria</taxon>
        <taxon>Pseudomonadati</taxon>
        <taxon>Planctomycetota</taxon>
        <taxon>Planctomycetia</taxon>
        <taxon>Isosphaerales</taxon>
        <taxon>Isosphaeraceae</taxon>
        <taxon>Tautonia</taxon>
    </lineage>
</organism>
<comment type="caution">
    <text evidence="2">The sequence shown here is derived from an EMBL/GenBank/DDBJ whole genome shotgun (WGS) entry which is preliminary data.</text>
</comment>
<reference evidence="2 3" key="1">
    <citation type="submission" date="2018-12" db="EMBL/GenBank/DDBJ databases">
        <authorList>
            <person name="Toschakov S.V."/>
        </authorList>
    </citation>
    <scope>NUCLEOTIDE SEQUENCE [LARGE SCALE GENOMIC DNA]</scope>
    <source>
        <strain evidence="2 3">GM2012</strain>
    </source>
</reference>
<dbReference type="InterPro" id="IPR000120">
    <property type="entry name" value="Amidase"/>
</dbReference>
<dbReference type="PANTHER" id="PTHR11895:SF176">
    <property type="entry name" value="AMIDASE AMID-RELATED"/>
    <property type="match status" value="1"/>
</dbReference>
<dbReference type="Proteomes" id="UP000280296">
    <property type="component" value="Unassembled WGS sequence"/>
</dbReference>
<dbReference type="Pfam" id="PF01425">
    <property type="entry name" value="Amidase"/>
    <property type="match status" value="2"/>
</dbReference>
<evidence type="ECO:0000313" key="3">
    <source>
        <dbReference type="Proteomes" id="UP000280296"/>
    </source>
</evidence>
<dbReference type="EMBL" id="RYZH01000051">
    <property type="protein sequence ID" value="RUL84223.1"/>
    <property type="molecule type" value="Genomic_DNA"/>
</dbReference>
<gene>
    <name evidence="2" type="ORF">TsocGM_20755</name>
</gene>
<protein>
    <submittedName>
        <fullName evidence="2">Amidase</fullName>
    </submittedName>
</protein>